<dbReference type="InterPro" id="IPR010998">
    <property type="entry name" value="Integrase_recombinase_N"/>
</dbReference>
<dbReference type="RefSeq" id="WP_227890717.1">
    <property type="nucleotide sequence ID" value="NZ_JAJFZQ010000005.1"/>
</dbReference>
<dbReference type="SUPFAM" id="SSF47823">
    <property type="entry name" value="lambda integrase-like, N-terminal domain"/>
    <property type="match status" value="1"/>
</dbReference>
<organism evidence="2 3">
    <name type="scientific">Arthrobacter gengyunqii</name>
    <dbReference type="NCBI Taxonomy" id="2886940"/>
    <lineage>
        <taxon>Bacteria</taxon>
        <taxon>Bacillati</taxon>
        <taxon>Actinomycetota</taxon>
        <taxon>Actinomycetes</taxon>
        <taxon>Micrococcales</taxon>
        <taxon>Micrococcaceae</taxon>
        <taxon>Arthrobacter</taxon>
    </lineage>
</organism>
<comment type="caution">
    <text evidence="2">The sequence shown here is derived from an EMBL/GenBank/DDBJ whole genome shotgun (WGS) entry which is preliminary data.</text>
</comment>
<keyword evidence="1" id="KW-0238">DNA-binding</keyword>
<gene>
    <name evidence="2" type="ORF">LJ752_07560</name>
</gene>
<sequence length="62" mass="6483">MTAIAGTADHSLSIADATKAAYASDWRAFTGWCSTSGYRTISASAETVIAYLAFMASAFRPA</sequence>
<proteinExistence type="predicted"/>
<name>A0ABS8GGW2_9MICC</name>
<reference evidence="2" key="1">
    <citation type="submission" date="2021-10" db="EMBL/GenBank/DDBJ databases">
        <title>Novel species in genus Arthrobacter.</title>
        <authorList>
            <person name="Liu Y."/>
        </authorList>
    </citation>
    <scope>NUCLEOTIDE SEQUENCE</scope>
    <source>
        <strain evidence="2">Zg-Y786</strain>
    </source>
</reference>
<dbReference type="Gene3D" id="1.10.150.130">
    <property type="match status" value="1"/>
</dbReference>
<protein>
    <recommendedName>
        <fullName evidence="4">Integrase</fullName>
    </recommendedName>
</protein>
<accession>A0ABS8GGW2</accession>
<keyword evidence="3" id="KW-1185">Reference proteome</keyword>
<evidence type="ECO:0000256" key="1">
    <source>
        <dbReference type="ARBA" id="ARBA00023125"/>
    </source>
</evidence>
<dbReference type="EMBL" id="JAJFZQ010000005">
    <property type="protein sequence ID" value="MCC3265899.1"/>
    <property type="molecule type" value="Genomic_DNA"/>
</dbReference>
<evidence type="ECO:0000313" key="3">
    <source>
        <dbReference type="Proteomes" id="UP001139168"/>
    </source>
</evidence>
<evidence type="ECO:0000313" key="2">
    <source>
        <dbReference type="EMBL" id="MCC3265899.1"/>
    </source>
</evidence>
<evidence type="ECO:0008006" key="4">
    <source>
        <dbReference type="Google" id="ProtNLM"/>
    </source>
</evidence>
<dbReference type="Proteomes" id="UP001139168">
    <property type="component" value="Unassembled WGS sequence"/>
</dbReference>